<dbReference type="PROSITE" id="PS51371">
    <property type="entry name" value="CBS"/>
    <property type="match status" value="2"/>
</dbReference>
<dbReference type="InterPro" id="IPR000644">
    <property type="entry name" value="CBS_dom"/>
</dbReference>
<feature type="domain" description="CNNM transmembrane" evidence="11">
    <location>
        <begin position="1"/>
        <end position="198"/>
    </location>
</feature>
<organism evidence="12 13">
    <name type="scientific">Actinoplanes utahensis</name>
    <dbReference type="NCBI Taxonomy" id="1869"/>
    <lineage>
        <taxon>Bacteria</taxon>
        <taxon>Bacillati</taxon>
        <taxon>Actinomycetota</taxon>
        <taxon>Actinomycetes</taxon>
        <taxon>Micromonosporales</taxon>
        <taxon>Micromonosporaceae</taxon>
        <taxon>Actinoplanes</taxon>
    </lineage>
</organism>
<dbReference type="GO" id="GO:0005886">
    <property type="term" value="C:plasma membrane"/>
    <property type="evidence" value="ECO:0007669"/>
    <property type="project" value="UniProtKB-SubCell"/>
</dbReference>
<dbReference type="AlphaFoldDB" id="A0A0A6ULM0"/>
<keyword evidence="4" id="KW-0677">Repeat</keyword>
<keyword evidence="6 8" id="KW-0472">Membrane</keyword>
<keyword evidence="5 8" id="KW-1133">Transmembrane helix</keyword>
<comment type="subcellular location">
    <subcellularLocation>
        <location evidence="1">Cell membrane</location>
        <topology evidence="1">Multi-pass membrane protein</topology>
    </subcellularLocation>
</comment>
<evidence type="ECO:0000259" key="10">
    <source>
        <dbReference type="PROSITE" id="PS51371"/>
    </source>
</evidence>
<dbReference type="EMBL" id="JRTT01000019">
    <property type="protein sequence ID" value="KHD76296.1"/>
    <property type="molecule type" value="Genomic_DNA"/>
</dbReference>
<dbReference type="Pfam" id="PF00571">
    <property type="entry name" value="CBS"/>
    <property type="match status" value="2"/>
</dbReference>
<dbReference type="eggNOG" id="COG1253">
    <property type="taxonomic scope" value="Bacteria"/>
</dbReference>
<dbReference type="PANTHER" id="PTHR43099">
    <property type="entry name" value="UPF0053 PROTEIN YRKA"/>
    <property type="match status" value="1"/>
</dbReference>
<evidence type="ECO:0000256" key="3">
    <source>
        <dbReference type="ARBA" id="ARBA00022692"/>
    </source>
</evidence>
<comment type="caution">
    <text evidence="12">The sequence shown here is derived from an EMBL/GenBank/DDBJ whole genome shotgun (WGS) entry which is preliminary data.</text>
</comment>
<dbReference type="Proteomes" id="UP000054537">
    <property type="component" value="Unassembled WGS sequence"/>
</dbReference>
<dbReference type="InterPro" id="IPR002550">
    <property type="entry name" value="CNNM"/>
</dbReference>
<sequence length="346" mass="37058">MNELLFVAVLLIGNGLFVGGEFALIASRRTALEPLAATSKAARWALSAMSQIPLMIAGAQLGITICTLVLGAIAEPTVAHLLEGPFHAIGMPENAVHPIAFVLALMIVTFLHTVVGEMVPKNITLAGPERSALILGPFMLAFCTATKPLLNAMRWASKMILKLWKIETTDSVKTVFTAEELAGMVTQARSEGLLGSEQYARIHAALGLSNRTAADTLLPWSRVTTVAADVSPATLEAVATRSGRSRFPVVQRDTRRVLGFVHVKDILGYAGAQRRLPIPPEVIRPLGVVPPDRSLADLLLTMRRDRLHIVLVSDGQRPLGVITLDDVLHAVIGEPAGAAHPAARMR</sequence>
<keyword evidence="2" id="KW-1003">Cell membrane</keyword>
<name>A0A0A6ULM0_ACTUT</name>
<dbReference type="RefSeq" id="WP_043525756.1">
    <property type="nucleotide sequence ID" value="NZ_BAABKU010000006.1"/>
</dbReference>
<evidence type="ECO:0000256" key="7">
    <source>
        <dbReference type="PROSITE-ProRule" id="PRU00703"/>
    </source>
</evidence>
<dbReference type="CDD" id="cd04590">
    <property type="entry name" value="CBS_pair_CorC_HlyC_assoc"/>
    <property type="match status" value="1"/>
</dbReference>
<dbReference type="PROSITE" id="PS51846">
    <property type="entry name" value="CNNM"/>
    <property type="match status" value="1"/>
</dbReference>
<protein>
    <submittedName>
        <fullName evidence="12">Membrane protein</fullName>
    </submittedName>
</protein>
<keyword evidence="3 8" id="KW-0812">Transmembrane</keyword>
<feature type="domain" description="CBS" evidence="10">
    <location>
        <begin position="282"/>
        <end position="339"/>
    </location>
</feature>
<evidence type="ECO:0000256" key="5">
    <source>
        <dbReference type="ARBA" id="ARBA00022989"/>
    </source>
</evidence>
<reference evidence="12 13" key="1">
    <citation type="submission" date="2014-10" db="EMBL/GenBank/DDBJ databases">
        <title>Draft genome sequence of Actinoplanes utahensis NRRL 12052.</title>
        <authorList>
            <person name="Velasco-Bucheli B."/>
            <person name="del Cerro C."/>
            <person name="Hormigo D."/>
            <person name="Garcia J.L."/>
            <person name="Acebal C."/>
            <person name="Arroyo M."/>
            <person name="de la Mata I."/>
        </authorList>
    </citation>
    <scope>NUCLEOTIDE SEQUENCE [LARGE SCALE GENOMIC DNA]</scope>
    <source>
        <strain evidence="12 13">NRRL 12052</strain>
    </source>
</reference>
<evidence type="ECO:0000256" key="9">
    <source>
        <dbReference type="SAM" id="Phobius"/>
    </source>
</evidence>
<proteinExistence type="predicted"/>
<dbReference type="SMART" id="SM00116">
    <property type="entry name" value="CBS"/>
    <property type="match status" value="2"/>
</dbReference>
<keyword evidence="13" id="KW-1185">Reference proteome</keyword>
<evidence type="ECO:0000313" key="13">
    <source>
        <dbReference type="Proteomes" id="UP000054537"/>
    </source>
</evidence>
<dbReference type="InterPro" id="IPR046342">
    <property type="entry name" value="CBS_dom_sf"/>
</dbReference>
<evidence type="ECO:0000256" key="8">
    <source>
        <dbReference type="PROSITE-ProRule" id="PRU01193"/>
    </source>
</evidence>
<dbReference type="STRING" id="1869.MB27_17965"/>
<dbReference type="OrthoDB" id="110231at2"/>
<evidence type="ECO:0000256" key="1">
    <source>
        <dbReference type="ARBA" id="ARBA00004651"/>
    </source>
</evidence>
<feature type="transmembrane region" description="Helical" evidence="9">
    <location>
        <begin position="54"/>
        <end position="74"/>
    </location>
</feature>
<dbReference type="InterPro" id="IPR044751">
    <property type="entry name" value="Ion_transp-like_CBS"/>
</dbReference>
<gene>
    <name evidence="12" type="ORF">MB27_17965</name>
</gene>
<dbReference type="Pfam" id="PF01595">
    <property type="entry name" value="CNNM"/>
    <property type="match status" value="1"/>
</dbReference>
<dbReference type="Gene3D" id="3.10.580.10">
    <property type="entry name" value="CBS-domain"/>
    <property type="match status" value="1"/>
</dbReference>
<evidence type="ECO:0000256" key="6">
    <source>
        <dbReference type="ARBA" id="ARBA00023136"/>
    </source>
</evidence>
<keyword evidence="7" id="KW-0129">CBS domain</keyword>
<evidence type="ECO:0000256" key="2">
    <source>
        <dbReference type="ARBA" id="ARBA00022475"/>
    </source>
</evidence>
<dbReference type="InterPro" id="IPR051676">
    <property type="entry name" value="UPF0053_domain"/>
</dbReference>
<dbReference type="SUPFAM" id="SSF54631">
    <property type="entry name" value="CBS-domain pair"/>
    <property type="match status" value="1"/>
</dbReference>
<feature type="domain" description="CBS" evidence="10">
    <location>
        <begin position="217"/>
        <end position="276"/>
    </location>
</feature>
<feature type="transmembrane region" description="Helical" evidence="9">
    <location>
        <begin position="95"/>
        <end position="112"/>
    </location>
</feature>
<evidence type="ECO:0000256" key="4">
    <source>
        <dbReference type="ARBA" id="ARBA00022737"/>
    </source>
</evidence>
<accession>A0A0A6ULM0</accession>
<evidence type="ECO:0000313" key="12">
    <source>
        <dbReference type="EMBL" id="KHD76296.1"/>
    </source>
</evidence>
<dbReference type="PANTHER" id="PTHR43099:SF5">
    <property type="entry name" value="HLYC_CORC FAMILY TRANSPORTER"/>
    <property type="match status" value="1"/>
</dbReference>
<evidence type="ECO:0000259" key="11">
    <source>
        <dbReference type="PROSITE" id="PS51846"/>
    </source>
</evidence>